<sequence>MTKLNKILSLITLALITVSCSKEKESNFTLKGHIKGLKKGVVYLQKNGDSTDIIDLDSMQIKGEPNFSLHTNIDEPILMYLKLFKNDGAEHYIPFFADKGVTEINTSLKTFNYDAKIKGSKQQDLLNEYKEMITKFNNQNLDLLEANYLAQRDNDTIALDSIIRRTNSLIKRKYAFIIQFAMNNKNSEIAPYIALYEMPNANPKYIDSVYYSLNDTIKNSYYGKKLNEVISNRNPVE</sequence>
<evidence type="ECO:0000313" key="3">
    <source>
        <dbReference type="Proteomes" id="UP000607435"/>
    </source>
</evidence>
<feature type="domain" description="DUF4369" evidence="1">
    <location>
        <begin position="28"/>
        <end position="126"/>
    </location>
</feature>
<dbReference type="Proteomes" id="UP000607435">
    <property type="component" value="Unassembled WGS sequence"/>
</dbReference>
<dbReference type="Pfam" id="PF14289">
    <property type="entry name" value="DUF4369"/>
    <property type="match status" value="1"/>
</dbReference>
<evidence type="ECO:0000259" key="1">
    <source>
        <dbReference type="Pfam" id="PF14289"/>
    </source>
</evidence>
<accession>A0ABR6Y2U9</accession>
<organism evidence="2 3">
    <name type="scientific">Winogradskyella echinorum</name>
    <dbReference type="NCBI Taxonomy" id="538189"/>
    <lineage>
        <taxon>Bacteria</taxon>
        <taxon>Pseudomonadati</taxon>
        <taxon>Bacteroidota</taxon>
        <taxon>Flavobacteriia</taxon>
        <taxon>Flavobacteriales</taxon>
        <taxon>Flavobacteriaceae</taxon>
        <taxon>Winogradskyella</taxon>
    </lineage>
</organism>
<protein>
    <submittedName>
        <fullName evidence="2">DUF4369 domain-containing protein</fullName>
    </submittedName>
</protein>
<dbReference type="InterPro" id="IPR025380">
    <property type="entry name" value="DUF4369"/>
</dbReference>
<proteinExistence type="predicted"/>
<dbReference type="PROSITE" id="PS51257">
    <property type="entry name" value="PROKAR_LIPOPROTEIN"/>
    <property type="match status" value="1"/>
</dbReference>
<comment type="caution">
    <text evidence="2">The sequence shown here is derived from an EMBL/GenBank/DDBJ whole genome shotgun (WGS) entry which is preliminary data.</text>
</comment>
<reference evidence="2 3" key="1">
    <citation type="submission" date="2020-08" db="EMBL/GenBank/DDBJ databases">
        <title>Winogradskyella ouciana sp. nov., isolated from the hadal seawater of the Mariana Trench.</title>
        <authorList>
            <person name="He X."/>
        </authorList>
    </citation>
    <scope>NUCLEOTIDE SEQUENCE [LARGE SCALE GENOMIC DNA]</scope>
    <source>
        <strain evidence="2 3">KCTC 22026</strain>
    </source>
</reference>
<name>A0ABR6Y2U9_9FLAO</name>
<evidence type="ECO:0000313" key="2">
    <source>
        <dbReference type="EMBL" id="MBC3847071.1"/>
    </source>
</evidence>
<dbReference type="EMBL" id="JACOME010000002">
    <property type="protein sequence ID" value="MBC3847071.1"/>
    <property type="molecule type" value="Genomic_DNA"/>
</dbReference>
<keyword evidence="3" id="KW-1185">Reference proteome</keyword>
<gene>
    <name evidence="2" type="ORF">H6H04_11815</name>
</gene>
<dbReference type="RefSeq" id="WP_186846162.1">
    <property type="nucleotide sequence ID" value="NZ_JACOME010000002.1"/>
</dbReference>